<name>A0ABV7KTG5_9PROT</name>
<dbReference type="CDD" id="cd00430">
    <property type="entry name" value="PLPDE_III_AR"/>
    <property type="match status" value="1"/>
</dbReference>
<feature type="active site" description="Proton acceptor; specific for L-alanine" evidence="7">
    <location>
        <position position="275"/>
    </location>
</feature>
<dbReference type="PROSITE" id="PS00395">
    <property type="entry name" value="ALANINE_RACEMASE"/>
    <property type="match status" value="1"/>
</dbReference>
<comment type="similarity">
    <text evidence="3 7">Belongs to the alanine racemase family.</text>
</comment>
<dbReference type="PRINTS" id="PR00992">
    <property type="entry name" value="ALARACEMASE"/>
</dbReference>
<dbReference type="EMBL" id="JBHRTR010000003">
    <property type="protein sequence ID" value="MFC3225676.1"/>
    <property type="molecule type" value="Genomic_DNA"/>
</dbReference>
<dbReference type="SUPFAM" id="SSF51419">
    <property type="entry name" value="PLP-binding barrel"/>
    <property type="match status" value="1"/>
</dbReference>
<dbReference type="PANTHER" id="PTHR30511">
    <property type="entry name" value="ALANINE RACEMASE"/>
    <property type="match status" value="1"/>
</dbReference>
<dbReference type="SUPFAM" id="SSF50621">
    <property type="entry name" value="Alanine racemase C-terminal domain-like"/>
    <property type="match status" value="1"/>
</dbReference>
<dbReference type="EC" id="5.1.1.1" evidence="4 7"/>
<gene>
    <name evidence="9" type="primary">alr</name>
    <name evidence="9" type="ORF">ACFOGJ_00435</name>
</gene>
<evidence type="ECO:0000256" key="7">
    <source>
        <dbReference type="HAMAP-Rule" id="MF_01201"/>
    </source>
</evidence>
<evidence type="ECO:0000259" key="8">
    <source>
        <dbReference type="SMART" id="SM01005"/>
    </source>
</evidence>
<dbReference type="InterPro" id="IPR011079">
    <property type="entry name" value="Ala_racemase_C"/>
</dbReference>
<evidence type="ECO:0000256" key="6">
    <source>
        <dbReference type="ARBA" id="ARBA00023235"/>
    </source>
</evidence>
<comment type="pathway">
    <text evidence="7">Amino-acid biosynthesis; D-alanine biosynthesis; D-alanine from L-alanine: step 1/1.</text>
</comment>
<dbReference type="InterPro" id="IPR020622">
    <property type="entry name" value="Ala_racemase_pyridoxalP-BS"/>
</dbReference>
<dbReference type="InterPro" id="IPR001608">
    <property type="entry name" value="Ala_racemase_N"/>
</dbReference>
<keyword evidence="10" id="KW-1185">Reference proteome</keyword>
<evidence type="ECO:0000256" key="2">
    <source>
        <dbReference type="ARBA" id="ARBA00001933"/>
    </source>
</evidence>
<keyword evidence="5 7" id="KW-0663">Pyridoxal phosphate</keyword>
<dbReference type="Gene3D" id="3.20.20.10">
    <property type="entry name" value="Alanine racemase"/>
    <property type="match status" value="1"/>
</dbReference>
<dbReference type="Proteomes" id="UP001595528">
    <property type="component" value="Unassembled WGS sequence"/>
</dbReference>
<dbReference type="Gene3D" id="2.40.37.10">
    <property type="entry name" value="Lyase, Ornithine Decarboxylase, Chain A, domain 1"/>
    <property type="match status" value="1"/>
</dbReference>
<dbReference type="PANTHER" id="PTHR30511:SF0">
    <property type="entry name" value="ALANINE RACEMASE, CATABOLIC-RELATED"/>
    <property type="match status" value="1"/>
</dbReference>
<dbReference type="HAMAP" id="MF_01201">
    <property type="entry name" value="Ala_racemase"/>
    <property type="match status" value="1"/>
</dbReference>
<protein>
    <recommendedName>
        <fullName evidence="4 7">Alanine racemase</fullName>
        <ecNumber evidence="4 7">5.1.1.1</ecNumber>
    </recommendedName>
</protein>
<comment type="cofactor">
    <cofactor evidence="2 7">
        <name>pyridoxal 5'-phosphate</name>
        <dbReference type="ChEBI" id="CHEBI:597326"/>
    </cofactor>
</comment>
<keyword evidence="6 7" id="KW-0413">Isomerase</keyword>
<reference evidence="10" key="1">
    <citation type="journal article" date="2019" name="Int. J. Syst. Evol. Microbiol.">
        <title>The Global Catalogue of Microorganisms (GCM) 10K type strain sequencing project: providing services to taxonomists for standard genome sequencing and annotation.</title>
        <authorList>
            <consortium name="The Broad Institute Genomics Platform"/>
            <consortium name="The Broad Institute Genome Sequencing Center for Infectious Disease"/>
            <person name="Wu L."/>
            <person name="Ma J."/>
        </authorList>
    </citation>
    <scope>NUCLEOTIDE SEQUENCE [LARGE SCALE GENOMIC DNA]</scope>
    <source>
        <strain evidence="10">KCTC 42964</strain>
    </source>
</reference>
<evidence type="ECO:0000256" key="1">
    <source>
        <dbReference type="ARBA" id="ARBA00000316"/>
    </source>
</evidence>
<evidence type="ECO:0000313" key="10">
    <source>
        <dbReference type="Proteomes" id="UP001595528"/>
    </source>
</evidence>
<sequence>MAAASGADGRSSGTAVLSRLIVDIDAVVANWHLLAGRAGAAECAAVMKADGYGLGVRQLAPALAEAGCRSFFVAHPAEGVAMRRHLAEAGAGTARVFILHGLQEGEAALFRAHDLCPVLSTERQIRLWQAAAREAGRPLPAALHVDSGMNRLGLAEDAFRRLAADRDGFEGLSLQLLLTHLACGDDPADPMNAMQRARFLALRALLPQVPASLSNSAGIFHPEHPPLDLVRPGIALYGVDPVDRPPAQNPLHPVVEWHSRILQIREIDASEAVGYGAAFRAKRRTRLATVSVGYADGYLRGLSNKAYGALHGVRVPLAGRVSMDLLTFDITDLPADRVREGDELELAGHTVSVGELARWGGTIGYEILTRLGPRINRRYKKAGQLIDNEDACGNAPV</sequence>
<feature type="active site" description="Proton acceptor; specific for D-alanine" evidence="7">
    <location>
        <position position="48"/>
    </location>
</feature>
<accession>A0ABV7KTG5</accession>
<comment type="catalytic activity">
    <reaction evidence="1 7">
        <text>L-alanine = D-alanine</text>
        <dbReference type="Rhea" id="RHEA:20249"/>
        <dbReference type="ChEBI" id="CHEBI:57416"/>
        <dbReference type="ChEBI" id="CHEBI:57972"/>
        <dbReference type="EC" id="5.1.1.1"/>
    </reaction>
</comment>
<dbReference type="Pfam" id="PF01168">
    <property type="entry name" value="Ala_racemase_N"/>
    <property type="match status" value="1"/>
</dbReference>
<comment type="function">
    <text evidence="7">Catalyzes the interconversion of L-alanine and D-alanine. May also act on other amino acids.</text>
</comment>
<dbReference type="InterPro" id="IPR000821">
    <property type="entry name" value="Ala_racemase"/>
</dbReference>
<dbReference type="InterPro" id="IPR009006">
    <property type="entry name" value="Ala_racemase/Decarboxylase_C"/>
</dbReference>
<evidence type="ECO:0000256" key="4">
    <source>
        <dbReference type="ARBA" id="ARBA00013089"/>
    </source>
</evidence>
<dbReference type="Pfam" id="PF00842">
    <property type="entry name" value="Ala_racemase_C"/>
    <property type="match status" value="1"/>
</dbReference>
<dbReference type="RefSeq" id="WP_379897410.1">
    <property type="nucleotide sequence ID" value="NZ_JBHRTR010000003.1"/>
</dbReference>
<dbReference type="GO" id="GO:0008784">
    <property type="term" value="F:alanine racemase activity"/>
    <property type="evidence" value="ECO:0007669"/>
    <property type="project" value="UniProtKB-EC"/>
</dbReference>
<feature type="domain" description="Alanine racemase C-terminal" evidence="8">
    <location>
        <begin position="254"/>
        <end position="380"/>
    </location>
</feature>
<organism evidence="9 10">
    <name type="scientific">Marinibaculum pumilum</name>
    <dbReference type="NCBI Taxonomy" id="1766165"/>
    <lineage>
        <taxon>Bacteria</taxon>
        <taxon>Pseudomonadati</taxon>
        <taxon>Pseudomonadota</taxon>
        <taxon>Alphaproteobacteria</taxon>
        <taxon>Rhodospirillales</taxon>
        <taxon>Rhodospirillaceae</taxon>
        <taxon>Marinibaculum</taxon>
    </lineage>
</organism>
<comment type="caution">
    <text evidence="9">The sequence shown here is derived from an EMBL/GenBank/DDBJ whole genome shotgun (WGS) entry which is preliminary data.</text>
</comment>
<feature type="binding site" evidence="7">
    <location>
        <position position="151"/>
    </location>
    <ligand>
        <name>substrate</name>
    </ligand>
</feature>
<proteinExistence type="inferred from homology"/>
<dbReference type="NCBIfam" id="TIGR00492">
    <property type="entry name" value="alr"/>
    <property type="match status" value="1"/>
</dbReference>
<feature type="modified residue" description="N6-(pyridoxal phosphate)lysine" evidence="7">
    <location>
        <position position="48"/>
    </location>
</feature>
<evidence type="ECO:0000256" key="3">
    <source>
        <dbReference type="ARBA" id="ARBA00007880"/>
    </source>
</evidence>
<evidence type="ECO:0000256" key="5">
    <source>
        <dbReference type="ARBA" id="ARBA00022898"/>
    </source>
</evidence>
<evidence type="ECO:0000313" key="9">
    <source>
        <dbReference type="EMBL" id="MFC3225676.1"/>
    </source>
</evidence>
<feature type="binding site" evidence="7">
    <location>
        <position position="323"/>
    </location>
    <ligand>
        <name>substrate</name>
    </ligand>
</feature>
<dbReference type="SMART" id="SM01005">
    <property type="entry name" value="Ala_racemase_C"/>
    <property type="match status" value="1"/>
</dbReference>
<dbReference type="InterPro" id="IPR029066">
    <property type="entry name" value="PLP-binding_barrel"/>
</dbReference>